<keyword evidence="2" id="KW-1185">Reference proteome</keyword>
<evidence type="ECO:0000313" key="1">
    <source>
        <dbReference type="EMBL" id="MDN4521568.1"/>
    </source>
</evidence>
<comment type="caution">
    <text evidence="1">The sequence shown here is derived from an EMBL/GenBank/DDBJ whole genome shotgun (WGS) entry which is preliminary data.</text>
</comment>
<evidence type="ECO:0000313" key="2">
    <source>
        <dbReference type="Proteomes" id="UP001172687"/>
    </source>
</evidence>
<proteinExistence type="predicted"/>
<reference evidence="1" key="1">
    <citation type="submission" date="2023-07" db="EMBL/GenBank/DDBJ databases">
        <title>Degradation of tert-butanol by M. austroafricanum TBA100.</title>
        <authorList>
            <person name="Helbich S."/>
            <person name="Vainshtein Y."/>
        </authorList>
    </citation>
    <scope>NUCLEOTIDE SEQUENCE</scope>
    <source>
        <strain evidence="1">TBA100</strain>
    </source>
</reference>
<dbReference type="Proteomes" id="UP001172687">
    <property type="component" value="Unassembled WGS sequence"/>
</dbReference>
<gene>
    <name evidence="1" type="ORF">QYF68_27660</name>
</gene>
<protein>
    <recommendedName>
        <fullName evidence="3">PKD domain-containing protein</fullName>
    </recommendedName>
</protein>
<organism evidence="1 2">
    <name type="scientific">Mycolicibacterium austroafricanum</name>
    <name type="common">Mycobacterium austroafricanum</name>
    <dbReference type="NCBI Taxonomy" id="39687"/>
    <lineage>
        <taxon>Bacteria</taxon>
        <taxon>Bacillati</taxon>
        <taxon>Actinomycetota</taxon>
        <taxon>Actinomycetes</taxon>
        <taxon>Mycobacteriales</taxon>
        <taxon>Mycobacteriaceae</taxon>
        <taxon>Mycolicibacterium</taxon>
    </lineage>
</organism>
<dbReference type="EMBL" id="JAUHTC010000092">
    <property type="protein sequence ID" value="MDN4521568.1"/>
    <property type="molecule type" value="Genomic_DNA"/>
</dbReference>
<name>A0ABT8HLC9_MYCAO</name>
<accession>A0ABT8HLC9</accession>
<sequence>MRDSLCLFFAQVRRLGSTIRSMRGALVAACIVVAVVLLAGCNQTSGAPTAAPVPTMSATETASALVKQSMQQKFDTDEDLSELHLQVVDVVLVNKAGNEYKGLATVRTQKGTERDVPVEATFDGDNIIWESPPGALLFALQEQNNAVLPPAAAPQPAPPAVLQPSRGGMVYIATKSGKTRCQIRSSEIDCQAPFTNTPFVGGHRANGVTFRSDGTYEWVVGDLGDIPVTTLDYRTYRALSWTIDASYTGTRFTHSGTGRSVFVSVDGVRFG</sequence>
<dbReference type="RefSeq" id="WP_208676500.1">
    <property type="nucleotide sequence ID" value="NZ_CP070380.1"/>
</dbReference>
<evidence type="ECO:0008006" key="3">
    <source>
        <dbReference type="Google" id="ProtNLM"/>
    </source>
</evidence>